<sequence length="293" mass="34620">MIYAFIRNNEKIFPIEKMCKVLQVGQRSYYQWKSRSVSDRKQRVELVKEKITSIYFNSKQRYGSPRMTAELASLGNKLSRITVAKYMNQLGLRSKLSKRFKVTTNSKHKYLIVPNVLNREFSVTEPSKAWVSDITYIRVKEGFLYLTTVLDLYDRKIIGWSLSNGMSVEETSLAAWRMAIKNRSIEKGLVFHSDRGIQYASKKFTNVIDSYKMITRSMSRKGNCWDNAVAESFFKTLKTEQIYGNKLISKEQMELDIFEFIEIWYNRKRRHSALDYKTIEEFWKQKNNFKNVA</sequence>
<dbReference type="SUPFAM" id="SSF53098">
    <property type="entry name" value="Ribonuclease H-like"/>
    <property type="match status" value="1"/>
</dbReference>
<evidence type="ECO:0000313" key="3">
    <source>
        <dbReference type="Proteomes" id="UP000198596"/>
    </source>
</evidence>
<keyword evidence="3" id="KW-1185">Reference proteome</keyword>
<dbReference type="InterPro" id="IPR012337">
    <property type="entry name" value="RNaseH-like_sf"/>
</dbReference>
<evidence type="ECO:0000313" key="2">
    <source>
        <dbReference type="EMBL" id="SFF47201.1"/>
    </source>
</evidence>
<dbReference type="RefSeq" id="WP_244281842.1">
    <property type="nucleotide sequence ID" value="NZ_FONQ01000033.1"/>
</dbReference>
<dbReference type="GO" id="GO:0003676">
    <property type="term" value="F:nucleic acid binding"/>
    <property type="evidence" value="ECO:0007669"/>
    <property type="project" value="InterPro"/>
</dbReference>
<dbReference type="Proteomes" id="UP000198596">
    <property type="component" value="Unassembled WGS sequence"/>
</dbReference>
<dbReference type="InterPro" id="IPR048020">
    <property type="entry name" value="Transpos_IS3"/>
</dbReference>
<dbReference type="Pfam" id="PF13276">
    <property type="entry name" value="HTH_21"/>
    <property type="match status" value="1"/>
</dbReference>
<dbReference type="PANTHER" id="PTHR46889:SF4">
    <property type="entry name" value="TRANSPOSASE INSO FOR INSERTION SEQUENCE ELEMENT IS911B-RELATED"/>
    <property type="match status" value="1"/>
</dbReference>
<dbReference type="PROSITE" id="PS50994">
    <property type="entry name" value="INTEGRASE"/>
    <property type="match status" value="1"/>
</dbReference>
<dbReference type="PANTHER" id="PTHR46889">
    <property type="entry name" value="TRANSPOSASE INSF FOR INSERTION SEQUENCE IS3B-RELATED"/>
    <property type="match status" value="1"/>
</dbReference>
<protein>
    <submittedName>
        <fullName evidence="2">Transposase InsO and inactivated derivatives</fullName>
    </submittedName>
</protein>
<dbReference type="NCBIfam" id="NF033516">
    <property type="entry name" value="transpos_IS3"/>
    <property type="match status" value="1"/>
</dbReference>
<dbReference type="Gene3D" id="3.30.420.10">
    <property type="entry name" value="Ribonuclease H-like superfamily/Ribonuclease H"/>
    <property type="match status" value="1"/>
</dbReference>
<gene>
    <name evidence="2" type="ORF">SAMN04488131_1331</name>
</gene>
<name>A0A1I2J399_9FLAO</name>
<accession>A0A1I2J399</accession>
<reference evidence="3" key="1">
    <citation type="submission" date="2016-10" db="EMBL/GenBank/DDBJ databases">
        <authorList>
            <person name="Varghese N."/>
            <person name="Submissions S."/>
        </authorList>
    </citation>
    <scope>NUCLEOTIDE SEQUENCE [LARGE SCALE GENOMIC DNA]</scope>
    <source>
        <strain evidence="3">CGMCC 1.9227</strain>
    </source>
</reference>
<organism evidence="2 3">
    <name type="scientific">Flavobacterium xueshanense</name>
    <dbReference type="NCBI Taxonomy" id="935223"/>
    <lineage>
        <taxon>Bacteria</taxon>
        <taxon>Pseudomonadati</taxon>
        <taxon>Bacteroidota</taxon>
        <taxon>Flavobacteriia</taxon>
        <taxon>Flavobacteriales</taxon>
        <taxon>Flavobacteriaceae</taxon>
        <taxon>Flavobacterium</taxon>
    </lineage>
</organism>
<evidence type="ECO:0000259" key="1">
    <source>
        <dbReference type="PROSITE" id="PS50994"/>
    </source>
</evidence>
<dbReference type="InterPro" id="IPR025948">
    <property type="entry name" value="HTH-like_dom"/>
</dbReference>
<dbReference type="Pfam" id="PF13333">
    <property type="entry name" value="rve_2"/>
    <property type="match status" value="1"/>
</dbReference>
<feature type="domain" description="Integrase catalytic" evidence="1">
    <location>
        <begin position="122"/>
        <end position="286"/>
    </location>
</feature>
<dbReference type="InterPro" id="IPR001584">
    <property type="entry name" value="Integrase_cat-core"/>
</dbReference>
<dbReference type="AlphaFoldDB" id="A0A1I2J399"/>
<dbReference type="GO" id="GO:0015074">
    <property type="term" value="P:DNA integration"/>
    <property type="evidence" value="ECO:0007669"/>
    <property type="project" value="InterPro"/>
</dbReference>
<dbReference type="InterPro" id="IPR036397">
    <property type="entry name" value="RNaseH_sf"/>
</dbReference>
<proteinExistence type="predicted"/>
<dbReference type="STRING" id="935223.SAMN04488131_1331"/>
<dbReference type="Pfam" id="PF00665">
    <property type="entry name" value="rve"/>
    <property type="match status" value="1"/>
</dbReference>
<dbReference type="InterPro" id="IPR050900">
    <property type="entry name" value="Transposase_IS3/IS150/IS904"/>
</dbReference>
<dbReference type="EMBL" id="FONQ01000033">
    <property type="protein sequence ID" value="SFF47201.1"/>
    <property type="molecule type" value="Genomic_DNA"/>
</dbReference>